<feature type="compositionally biased region" description="Polar residues" evidence="1">
    <location>
        <begin position="10"/>
        <end position="33"/>
    </location>
</feature>
<feature type="region of interest" description="Disordered" evidence="1">
    <location>
        <begin position="1"/>
        <end position="61"/>
    </location>
</feature>
<dbReference type="EMBL" id="JARBJD010000042">
    <property type="protein sequence ID" value="KAK2957938.1"/>
    <property type="molecule type" value="Genomic_DNA"/>
</dbReference>
<sequence>MDARLGSQKDIPQSALSSSLQLHPSLEQSQSTCSDEHSLHPAQRMEQDQSQFPTTPGQAEKPTLSFGQFLSECLPQSSCFLPPAPHLLLALAIEHRHDALHSDEDGEDEQSELDGSERVSFQDSQHRKWEECLSLHLLPVCSQSQLGSFVLAVLSLDLAEVCRSSESDSSISLHSEQLSAMSVQSESLNTPTSSSRETILAQPTIAPIHDPLQLSKHEDDDTASQSCQPLTHSHSSLHSSIHTLCSQTRSLALPFLHLSSQTHSAFSRSKESNLMCSHSALESTRRELFVCRHRHPSLHISPLLSLVLLSKEHRLPSDHSSSSSKCTQRSAE</sequence>
<evidence type="ECO:0000313" key="3">
    <source>
        <dbReference type="Proteomes" id="UP001281761"/>
    </source>
</evidence>
<feature type="compositionally biased region" description="Basic and acidic residues" evidence="1">
    <location>
        <begin position="34"/>
        <end position="47"/>
    </location>
</feature>
<reference evidence="2 3" key="1">
    <citation type="journal article" date="2022" name="bioRxiv">
        <title>Genomics of Preaxostyla Flagellates Illuminates Evolutionary Transitions and the Path Towards Mitochondrial Loss.</title>
        <authorList>
            <person name="Novak L.V.F."/>
            <person name="Treitli S.C."/>
            <person name="Pyrih J."/>
            <person name="Halakuc P."/>
            <person name="Pipaliya S.V."/>
            <person name="Vacek V."/>
            <person name="Brzon O."/>
            <person name="Soukal P."/>
            <person name="Eme L."/>
            <person name="Dacks J.B."/>
            <person name="Karnkowska A."/>
            <person name="Elias M."/>
            <person name="Hampl V."/>
        </authorList>
    </citation>
    <scope>NUCLEOTIDE SEQUENCE [LARGE SCALE GENOMIC DNA]</scope>
    <source>
        <strain evidence="2">NAU3</strain>
        <tissue evidence="2">Gut</tissue>
    </source>
</reference>
<feature type="region of interest" description="Disordered" evidence="1">
    <location>
        <begin position="100"/>
        <end position="120"/>
    </location>
</feature>
<organism evidence="2 3">
    <name type="scientific">Blattamonas nauphoetae</name>
    <dbReference type="NCBI Taxonomy" id="2049346"/>
    <lineage>
        <taxon>Eukaryota</taxon>
        <taxon>Metamonada</taxon>
        <taxon>Preaxostyla</taxon>
        <taxon>Oxymonadida</taxon>
        <taxon>Blattamonas</taxon>
    </lineage>
</organism>
<name>A0ABQ9Y2L9_9EUKA</name>
<dbReference type="Proteomes" id="UP001281761">
    <property type="component" value="Unassembled WGS sequence"/>
</dbReference>
<feature type="compositionally biased region" description="Polar residues" evidence="1">
    <location>
        <begin position="48"/>
        <end position="57"/>
    </location>
</feature>
<feature type="compositionally biased region" description="Acidic residues" evidence="1">
    <location>
        <begin position="104"/>
        <end position="114"/>
    </location>
</feature>
<evidence type="ECO:0000256" key="1">
    <source>
        <dbReference type="SAM" id="MobiDB-lite"/>
    </source>
</evidence>
<evidence type="ECO:0000313" key="2">
    <source>
        <dbReference type="EMBL" id="KAK2957938.1"/>
    </source>
</evidence>
<keyword evidence="3" id="KW-1185">Reference proteome</keyword>
<comment type="caution">
    <text evidence="2">The sequence shown here is derived from an EMBL/GenBank/DDBJ whole genome shotgun (WGS) entry which is preliminary data.</text>
</comment>
<gene>
    <name evidence="2" type="ORF">BLNAU_7114</name>
</gene>
<proteinExistence type="predicted"/>
<protein>
    <submittedName>
        <fullName evidence="2">Uncharacterized protein</fullName>
    </submittedName>
</protein>
<accession>A0ABQ9Y2L9</accession>